<accession>A0A2Z7A2K3</accession>
<reference evidence="1 2" key="1">
    <citation type="journal article" date="2015" name="Proc. Natl. Acad. Sci. U.S.A.">
        <title>The resurrection genome of Boea hygrometrica: A blueprint for survival of dehydration.</title>
        <authorList>
            <person name="Xiao L."/>
            <person name="Yang G."/>
            <person name="Zhang L."/>
            <person name="Yang X."/>
            <person name="Zhao S."/>
            <person name="Ji Z."/>
            <person name="Zhou Q."/>
            <person name="Hu M."/>
            <person name="Wang Y."/>
            <person name="Chen M."/>
            <person name="Xu Y."/>
            <person name="Jin H."/>
            <person name="Xiao X."/>
            <person name="Hu G."/>
            <person name="Bao F."/>
            <person name="Hu Y."/>
            <person name="Wan P."/>
            <person name="Li L."/>
            <person name="Deng X."/>
            <person name="Kuang T."/>
            <person name="Xiang C."/>
            <person name="Zhu J.K."/>
            <person name="Oliver M.J."/>
            <person name="He Y."/>
        </authorList>
    </citation>
    <scope>NUCLEOTIDE SEQUENCE [LARGE SCALE GENOMIC DNA]</scope>
    <source>
        <strain evidence="2">cv. XS01</strain>
    </source>
</reference>
<gene>
    <name evidence="1" type="ORF">F511_45787</name>
</gene>
<sequence length="108" mass="11801">MERASLKESSATKNVKNKAWRAMMRDAAGRCRRGGAIERALAGGRLLLMRHRLGYWSRDVVDKMHALAARWPCAGRALVAAACALAAHVIFVWRSPAGRRSGEAPAMS</sequence>
<name>A0A2Z7A2K3_9LAMI</name>
<dbReference type="AlphaFoldDB" id="A0A2Z7A2K3"/>
<evidence type="ECO:0000313" key="2">
    <source>
        <dbReference type="Proteomes" id="UP000250235"/>
    </source>
</evidence>
<proteinExistence type="predicted"/>
<keyword evidence="2" id="KW-1185">Reference proteome</keyword>
<protein>
    <submittedName>
        <fullName evidence="1">Uncharacterized protein</fullName>
    </submittedName>
</protein>
<organism evidence="1 2">
    <name type="scientific">Dorcoceras hygrometricum</name>
    <dbReference type="NCBI Taxonomy" id="472368"/>
    <lineage>
        <taxon>Eukaryota</taxon>
        <taxon>Viridiplantae</taxon>
        <taxon>Streptophyta</taxon>
        <taxon>Embryophyta</taxon>
        <taxon>Tracheophyta</taxon>
        <taxon>Spermatophyta</taxon>
        <taxon>Magnoliopsida</taxon>
        <taxon>eudicotyledons</taxon>
        <taxon>Gunneridae</taxon>
        <taxon>Pentapetalae</taxon>
        <taxon>asterids</taxon>
        <taxon>lamiids</taxon>
        <taxon>Lamiales</taxon>
        <taxon>Gesneriaceae</taxon>
        <taxon>Didymocarpoideae</taxon>
        <taxon>Trichosporeae</taxon>
        <taxon>Loxocarpinae</taxon>
        <taxon>Dorcoceras</taxon>
    </lineage>
</organism>
<evidence type="ECO:0000313" key="1">
    <source>
        <dbReference type="EMBL" id="KZV06731.1"/>
    </source>
</evidence>
<dbReference type="EMBL" id="KV064147">
    <property type="protein sequence ID" value="KZV06731.1"/>
    <property type="molecule type" value="Genomic_DNA"/>
</dbReference>
<dbReference type="Proteomes" id="UP000250235">
    <property type="component" value="Unassembled WGS sequence"/>
</dbReference>